<keyword evidence="2" id="KW-0663">Pyridoxal phosphate</keyword>
<feature type="domain" description="Tryptophan synthase beta chain-like PALP" evidence="3">
    <location>
        <begin position="9"/>
        <end position="297"/>
    </location>
</feature>
<dbReference type="CDD" id="cd01561">
    <property type="entry name" value="CBS_like"/>
    <property type="match status" value="1"/>
</dbReference>
<evidence type="ECO:0000256" key="2">
    <source>
        <dbReference type="ARBA" id="ARBA00022898"/>
    </source>
</evidence>
<comment type="caution">
    <text evidence="4">The sequence shown here is derived from an EMBL/GenBank/DDBJ whole genome shotgun (WGS) entry which is preliminary data.</text>
</comment>
<keyword evidence="5" id="KW-1185">Reference proteome</keyword>
<dbReference type="InterPro" id="IPR036052">
    <property type="entry name" value="TrpB-like_PALP_sf"/>
</dbReference>
<dbReference type="EMBL" id="JBHSAP010000018">
    <property type="protein sequence ID" value="MFC4077984.1"/>
    <property type="molecule type" value="Genomic_DNA"/>
</dbReference>
<dbReference type="Gene3D" id="3.40.50.1100">
    <property type="match status" value="2"/>
</dbReference>
<evidence type="ECO:0000259" key="3">
    <source>
        <dbReference type="Pfam" id="PF00291"/>
    </source>
</evidence>
<dbReference type="PROSITE" id="PS00901">
    <property type="entry name" value="CYS_SYNTHASE"/>
    <property type="match status" value="1"/>
</dbReference>
<comment type="cofactor">
    <cofactor evidence="1">
        <name>pyridoxal 5'-phosphate</name>
        <dbReference type="ChEBI" id="CHEBI:597326"/>
    </cofactor>
</comment>
<dbReference type="Proteomes" id="UP001595843">
    <property type="component" value="Unassembled WGS sequence"/>
</dbReference>
<name>A0ABV8JPR8_9BACL</name>
<accession>A0ABV8JPR8</accession>
<dbReference type="SUPFAM" id="SSF53686">
    <property type="entry name" value="Tryptophan synthase beta subunit-like PLP-dependent enzymes"/>
    <property type="match status" value="1"/>
</dbReference>
<proteinExistence type="predicted"/>
<evidence type="ECO:0000313" key="5">
    <source>
        <dbReference type="Proteomes" id="UP001595843"/>
    </source>
</evidence>
<evidence type="ECO:0000313" key="4">
    <source>
        <dbReference type="EMBL" id="MFC4077984.1"/>
    </source>
</evidence>
<evidence type="ECO:0000256" key="1">
    <source>
        <dbReference type="ARBA" id="ARBA00001933"/>
    </source>
</evidence>
<dbReference type="InterPro" id="IPR050214">
    <property type="entry name" value="Cys_Synth/Cystath_Beta-Synth"/>
</dbReference>
<dbReference type="PANTHER" id="PTHR10314">
    <property type="entry name" value="CYSTATHIONINE BETA-SYNTHASE"/>
    <property type="match status" value="1"/>
</dbReference>
<dbReference type="InterPro" id="IPR001926">
    <property type="entry name" value="TrpB-like_PALP"/>
</dbReference>
<protein>
    <submittedName>
        <fullName evidence="4">PLP-dependent cysteine synthase family protein</fullName>
    </submittedName>
</protein>
<reference evidence="5" key="1">
    <citation type="journal article" date="2019" name="Int. J. Syst. Evol. Microbiol.">
        <title>The Global Catalogue of Microorganisms (GCM) 10K type strain sequencing project: providing services to taxonomists for standard genome sequencing and annotation.</title>
        <authorList>
            <consortium name="The Broad Institute Genomics Platform"/>
            <consortium name="The Broad Institute Genome Sequencing Center for Infectious Disease"/>
            <person name="Wu L."/>
            <person name="Ma J."/>
        </authorList>
    </citation>
    <scope>NUCLEOTIDE SEQUENCE [LARGE SCALE GENOMIC DNA]</scope>
    <source>
        <strain evidence="5">IBRC-M 10813</strain>
    </source>
</reference>
<gene>
    <name evidence="4" type="ORF">ACFOUO_14370</name>
</gene>
<organism evidence="4 5">
    <name type="scientific">Salinithrix halophila</name>
    <dbReference type="NCBI Taxonomy" id="1485204"/>
    <lineage>
        <taxon>Bacteria</taxon>
        <taxon>Bacillati</taxon>
        <taxon>Bacillota</taxon>
        <taxon>Bacilli</taxon>
        <taxon>Bacillales</taxon>
        <taxon>Thermoactinomycetaceae</taxon>
        <taxon>Salinithrix</taxon>
    </lineage>
</organism>
<sequence>MVRVKTLLDTVGQTPLIRLQNLVEDQDSELLLKMERTNPGGSIKDRPALYIIEEAERRGWLKPGGTIIESSSGNFGITLAMIGAAKGYRVIVLVDPKTTPVNLAMMKAFGADVRVVTEKDDSGSYHKTRIALANRLHREIPGSFRPDQCFNPLNSEAHYRQTAQELMEQCQGKLDAVILTVSTGGQLGGFSRYFKEHAPHIRVIAVDAVGSTIFGGKAHSYLLPGMGLSWTPPNIDDLSRIDEIYKVPDEDAFLMCRLLARYEGVLGGGSTGAGLVVAWKLVQEWGSGKRIACLAPDNGERYLPTIYNDVWMKERGLNVEIEPMGLRRRVRELVPHSRYPVETANYQPELVEILDCPTRFHEVRR</sequence>
<dbReference type="InterPro" id="IPR001216">
    <property type="entry name" value="P-phosphate_BS"/>
</dbReference>
<dbReference type="Pfam" id="PF00291">
    <property type="entry name" value="PALP"/>
    <property type="match status" value="1"/>
</dbReference>